<feature type="region of interest" description="Disordered" evidence="2">
    <location>
        <begin position="1"/>
        <end position="254"/>
    </location>
</feature>
<feature type="compositionally biased region" description="Basic residues" evidence="2">
    <location>
        <begin position="238"/>
        <end position="247"/>
    </location>
</feature>
<feature type="compositionally biased region" description="Acidic residues" evidence="2">
    <location>
        <begin position="127"/>
        <end position="145"/>
    </location>
</feature>
<feature type="domain" description="Vps72/YL1 C-terminal" evidence="3">
    <location>
        <begin position="340"/>
        <end position="369"/>
    </location>
</feature>
<feature type="region of interest" description="Disordered" evidence="2">
    <location>
        <begin position="376"/>
        <end position="412"/>
    </location>
</feature>
<sequence length="476" mass="52530">MADSDDGLPAEEAEMSEADIGSDEEDERGSSAEEGSDEENDEEEGSDEEGSGDESPSERRRPRKKHKPFVAPPPRALPQRTTRGARVAAEAGEEGDEEFWNQEFFAEEANDDRYETESEPEDRFDADFSESEQEGDEDEEAAEAEADAKEKKKKTLRPPGYKKPPLPKAKFKAAAAAAGDSQDGSGGEQGGGSGAKKRGGGKQRRSSVGSGDFTVGRRTVRDSTRLKVEEGELERKMAVKYKPRRAPQRSSNYKPLTQAELLAEAAKTEIENTKSLQMLVAMEEETKKRAQVHKKRYAGPMVRWKSRKVGEEEMSTLEVRNMAVPDELRRQVAPLPPPRQLCAITGQPARFFDPLTRLPYASLEAYRELRRRREAGQLGGAPPGGVPQQGQQQQQQQQQHSQGHVPVALPGMPAMPLQEQQGMPQQFLQPPTAMFQQPQLQQQFPDLPMPLPDMGQQLQPLPFLPPTAAGGGGAFF</sequence>
<feature type="compositionally biased region" description="Acidic residues" evidence="2">
    <location>
        <begin position="34"/>
        <end position="52"/>
    </location>
</feature>
<dbReference type="SMART" id="SM00993">
    <property type="entry name" value="YL1_C"/>
    <property type="match status" value="1"/>
</dbReference>
<evidence type="ECO:0000256" key="1">
    <source>
        <dbReference type="ARBA" id="ARBA00006832"/>
    </source>
</evidence>
<feature type="compositionally biased region" description="Basic and acidic residues" evidence="2">
    <location>
        <begin position="219"/>
        <end position="237"/>
    </location>
</feature>
<feature type="compositionally biased region" description="Basic residues" evidence="2">
    <location>
        <begin position="195"/>
        <end position="205"/>
    </location>
</feature>
<dbReference type="InterPro" id="IPR046757">
    <property type="entry name" value="YL1_N"/>
</dbReference>
<feature type="compositionally biased region" description="Low complexity" evidence="2">
    <location>
        <begin position="386"/>
        <end position="403"/>
    </location>
</feature>
<evidence type="ECO:0000313" key="5">
    <source>
        <dbReference type="Proteomes" id="UP001055712"/>
    </source>
</evidence>
<reference evidence="4" key="2">
    <citation type="submission" date="2020-11" db="EMBL/GenBank/DDBJ databases">
        <authorList>
            <person name="Cecchin M."/>
            <person name="Marcolungo L."/>
            <person name="Rossato M."/>
            <person name="Girolomoni L."/>
            <person name="Cosentino E."/>
            <person name="Cuine S."/>
            <person name="Li-Beisson Y."/>
            <person name="Delledonne M."/>
            <person name="Ballottari M."/>
        </authorList>
    </citation>
    <scope>NUCLEOTIDE SEQUENCE</scope>
    <source>
        <strain evidence="4">211/11P</strain>
        <tissue evidence="4">Whole cell</tissue>
    </source>
</reference>
<accession>A0A9D4TIJ3</accession>
<dbReference type="GO" id="GO:0005634">
    <property type="term" value="C:nucleus"/>
    <property type="evidence" value="ECO:0007669"/>
    <property type="project" value="TreeGrafter"/>
</dbReference>
<protein>
    <recommendedName>
        <fullName evidence="3">Vps72/YL1 C-terminal domain-containing protein</fullName>
    </recommendedName>
</protein>
<feature type="compositionally biased region" description="Acidic residues" evidence="2">
    <location>
        <begin position="1"/>
        <end position="27"/>
    </location>
</feature>
<gene>
    <name evidence="4" type="ORF">D9Q98_008726</name>
</gene>
<proteinExistence type="inferred from homology"/>
<name>A0A9D4TIJ3_CHLVU</name>
<comment type="caution">
    <text evidence="4">The sequence shown here is derived from an EMBL/GenBank/DDBJ whole genome shotgun (WGS) entry which is preliminary data.</text>
</comment>
<dbReference type="Pfam" id="PF08265">
    <property type="entry name" value="YL1_C"/>
    <property type="match status" value="1"/>
</dbReference>
<dbReference type="Pfam" id="PF05764">
    <property type="entry name" value="YL1"/>
    <property type="match status" value="1"/>
</dbReference>
<keyword evidence="5" id="KW-1185">Reference proteome</keyword>
<feature type="compositionally biased region" description="Gly residues" evidence="2">
    <location>
        <begin position="184"/>
        <end position="194"/>
    </location>
</feature>
<feature type="compositionally biased region" description="Low complexity" evidence="2">
    <location>
        <begin position="172"/>
        <end position="183"/>
    </location>
</feature>
<dbReference type="Proteomes" id="UP001055712">
    <property type="component" value="Unassembled WGS sequence"/>
</dbReference>
<evidence type="ECO:0000313" key="4">
    <source>
        <dbReference type="EMBL" id="KAI3426354.1"/>
    </source>
</evidence>
<comment type="similarity">
    <text evidence="1">Belongs to the VPS72/YL1 family.</text>
</comment>
<evidence type="ECO:0000256" key="2">
    <source>
        <dbReference type="SAM" id="MobiDB-lite"/>
    </source>
</evidence>
<reference evidence="4" key="1">
    <citation type="journal article" date="2019" name="Plant J.">
        <title>Chlorella vulgaris genome assembly and annotation reveals the molecular basis for metabolic acclimation to high light conditions.</title>
        <authorList>
            <person name="Cecchin M."/>
            <person name="Marcolungo L."/>
            <person name="Rossato M."/>
            <person name="Girolomoni L."/>
            <person name="Cosentino E."/>
            <person name="Cuine S."/>
            <person name="Li-Beisson Y."/>
            <person name="Delledonne M."/>
            <person name="Ballottari M."/>
        </authorList>
    </citation>
    <scope>NUCLEOTIDE SEQUENCE</scope>
    <source>
        <strain evidence="4">211/11P</strain>
    </source>
</reference>
<dbReference type="PANTHER" id="PTHR13275">
    <property type="entry name" value="YL-1 PROTEIN TRANSCRIPTION FACTOR-LIKE 1"/>
    <property type="match status" value="1"/>
</dbReference>
<dbReference type="PANTHER" id="PTHR13275:SF4">
    <property type="entry name" value="VACUOLAR PROTEIN SORTING-ASSOCIATED PROTEIN 72 HOMOLOG"/>
    <property type="match status" value="1"/>
</dbReference>
<evidence type="ECO:0000259" key="3">
    <source>
        <dbReference type="SMART" id="SM00993"/>
    </source>
</evidence>
<feature type="compositionally biased region" description="Basic and acidic residues" evidence="2">
    <location>
        <begin position="111"/>
        <end position="126"/>
    </location>
</feature>
<feature type="compositionally biased region" description="Acidic residues" evidence="2">
    <location>
        <begin position="91"/>
        <end position="110"/>
    </location>
</feature>
<dbReference type="AlphaFoldDB" id="A0A9D4TIJ3"/>
<dbReference type="EMBL" id="SIDB01000011">
    <property type="protein sequence ID" value="KAI3426354.1"/>
    <property type="molecule type" value="Genomic_DNA"/>
</dbReference>
<organism evidence="4 5">
    <name type="scientific">Chlorella vulgaris</name>
    <name type="common">Green alga</name>
    <dbReference type="NCBI Taxonomy" id="3077"/>
    <lineage>
        <taxon>Eukaryota</taxon>
        <taxon>Viridiplantae</taxon>
        <taxon>Chlorophyta</taxon>
        <taxon>core chlorophytes</taxon>
        <taxon>Trebouxiophyceae</taxon>
        <taxon>Chlorellales</taxon>
        <taxon>Chlorellaceae</taxon>
        <taxon>Chlorella clade</taxon>
        <taxon>Chlorella</taxon>
    </lineage>
</organism>
<dbReference type="InterPro" id="IPR013272">
    <property type="entry name" value="Vps72/YL1_C"/>
</dbReference>
<dbReference type="OrthoDB" id="78296at2759"/>